<dbReference type="EC" id="2.1.1.37" evidence="1"/>
<dbReference type="PANTHER" id="PTHR10629:SF52">
    <property type="entry name" value="DNA (CYTOSINE-5)-METHYLTRANSFERASE 1"/>
    <property type="match status" value="1"/>
</dbReference>
<dbReference type="InterPro" id="IPR050390">
    <property type="entry name" value="C5-Methyltransferase"/>
</dbReference>
<keyword evidence="9" id="KW-1185">Reference proteome</keyword>
<dbReference type="Proteomes" id="UP001401887">
    <property type="component" value="Unassembled WGS sequence"/>
</dbReference>
<evidence type="ECO:0000256" key="2">
    <source>
        <dbReference type="ARBA" id="ARBA00022603"/>
    </source>
</evidence>
<dbReference type="PRINTS" id="PR00105">
    <property type="entry name" value="C5METTRFRASE"/>
</dbReference>
<organism evidence="8 9">
    <name type="scientific">Deinococcus carri</name>
    <dbReference type="NCBI Taxonomy" id="1211323"/>
    <lineage>
        <taxon>Bacteria</taxon>
        <taxon>Thermotogati</taxon>
        <taxon>Deinococcota</taxon>
        <taxon>Deinococci</taxon>
        <taxon>Deinococcales</taxon>
        <taxon>Deinococcaceae</taxon>
        <taxon>Deinococcus</taxon>
    </lineage>
</organism>
<evidence type="ECO:0000256" key="7">
    <source>
        <dbReference type="SAM" id="MobiDB-lite"/>
    </source>
</evidence>
<accession>A0ABP9WEY0</accession>
<dbReference type="InterPro" id="IPR001525">
    <property type="entry name" value="C5_MeTfrase"/>
</dbReference>
<dbReference type="PROSITE" id="PS51679">
    <property type="entry name" value="SAM_MT_C5"/>
    <property type="match status" value="1"/>
</dbReference>
<evidence type="ECO:0000313" key="9">
    <source>
        <dbReference type="Proteomes" id="UP001401887"/>
    </source>
</evidence>
<feature type="region of interest" description="Disordered" evidence="7">
    <location>
        <begin position="279"/>
        <end position="312"/>
    </location>
</feature>
<dbReference type="PROSITE" id="PS00094">
    <property type="entry name" value="C5_MTASE_1"/>
    <property type="match status" value="1"/>
</dbReference>
<name>A0ABP9WEY0_9DEIO</name>
<evidence type="ECO:0000256" key="5">
    <source>
        <dbReference type="ARBA" id="ARBA00022747"/>
    </source>
</evidence>
<evidence type="ECO:0000256" key="6">
    <source>
        <dbReference type="PROSITE-ProRule" id="PRU01016"/>
    </source>
</evidence>
<keyword evidence="4 6" id="KW-0949">S-adenosyl-L-methionine</keyword>
<dbReference type="Pfam" id="PF00145">
    <property type="entry name" value="DNA_methylase"/>
    <property type="match status" value="2"/>
</dbReference>
<proteinExistence type="inferred from homology"/>
<keyword evidence="5" id="KW-0680">Restriction system</keyword>
<feature type="active site" evidence="6">
    <location>
        <position position="197"/>
    </location>
</feature>
<dbReference type="EMBL" id="BAABRP010000024">
    <property type="protein sequence ID" value="GAA5514792.1"/>
    <property type="molecule type" value="Genomic_DNA"/>
</dbReference>
<evidence type="ECO:0000256" key="3">
    <source>
        <dbReference type="ARBA" id="ARBA00022679"/>
    </source>
</evidence>
<dbReference type="Gene3D" id="3.40.50.150">
    <property type="entry name" value="Vaccinia Virus protein VP39"/>
    <property type="match status" value="1"/>
</dbReference>
<dbReference type="SUPFAM" id="SSF53335">
    <property type="entry name" value="S-adenosyl-L-methionine-dependent methyltransferases"/>
    <property type="match status" value="1"/>
</dbReference>
<evidence type="ECO:0000256" key="1">
    <source>
        <dbReference type="ARBA" id="ARBA00011975"/>
    </source>
</evidence>
<dbReference type="InterPro" id="IPR018117">
    <property type="entry name" value="C5_DNA_meth_AS"/>
</dbReference>
<dbReference type="PANTHER" id="PTHR10629">
    <property type="entry name" value="CYTOSINE-SPECIFIC METHYLTRANSFERASE"/>
    <property type="match status" value="1"/>
</dbReference>
<evidence type="ECO:0000256" key="4">
    <source>
        <dbReference type="ARBA" id="ARBA00022691"/>
    </source>
</evidence>
<gene>
    <name evidence="8" type="ORF">Dcar01_03553</name>
</gene>
<reference evidence="8 9" key="1">
    <citation type="submission" date="2024-02" db="EMBL/GenBank/DDBJ databases">
        <title>Deinococcus carri NBRC 110142.</title>
        <authorList>
            <person name="Ichikawa N."/>
            <person name="Katano-Makiyama Y."/>
            <person name="Hidaka K."/>
        </authorList>
    </citation>
    <scope>NUCLEOTIDE SEQUENCE [LARGE SCALE GENOMIC DNA]</scope>
    <source>
        <strain evidence="8 9">NBRC 110142</strain>
    </source>
</reference>
<keyword evidence="3 6" id="KW-0808">Transferase</keyword>
<dbReference type="InterPro" id="IPR029063">
    <property type="entry name" value="SAM-dependent_MTases_sf"/>
</dbReference>
<comment type="caution">
    <text evidence="8">The sequence shown here is derived from an EMBL/GenBank/DDBJ whole genome shotgun (WGS) entry which is preliminary data.</text>
</comment>
<comment type="similarity">
    <text evidence="6">Belongs to the class I-like SAM-binding methyltransferase superfamily. C5-methyltransferase family.</text>
</comment>
<dbReference type="RefSeq" id="WP_345467924.1">
    <property type="nucleotide sequence ID" value="NZ_BAABRP010000024.1"/>
</dbReference>
<keyword evidence="2 6" id="KW-0489">Methyltransferase</keyword>
<evidence type="ECO:0000313" key="8">
    <source>
        <dbReference type="EMBL" id="GAA5514792.1"/>
    </source>
</evidence>
<sequence>MTAAMHRLSSGLIVPTRTDSSTWAQVRSGLIVPDTLARKGRHRYGPGPLGLDLFAGAGGFSLGMKQAGIEVIGMFEWAADATITYMMNLCRYGQVETHWATPADAQRMNDELLRSAKRHKKDVADAKAAGVDLTPEMLHQLDLLPTAGSGWIRDQPDVPGTQHVFFGDIRKFGGQDVLKALELRPGELDVLFGGPPCQGFSTAGKRNVLDERNSLIFEFARLVVELQPQTFVLENVPGLQSMVTPRGVPVLDEFCAMVADGGWATFEALRKMVGADTGRRAGVRTRATHPKDEPVEEAEQEEAFGPLFGGTP</sequence>
<protein>
    <recommendedName>
        <fullName evidence="1">DNA (cytosine-5-)-methyltransferase</fullName>
        <ecNumber evidence="1">2.1.1.37</ecNumber>
    </recommendedName>
</protein>